<name>A0A699UFH9_TANCI</name>
<accession>A0A699UFH9</accession>
<dbReference type="EMBL" id="BKCJ011318900">
    <property type="protein sequence ID" value="GFD20008.1"/>
    <property type="molecule type" value="Genomic_DNA"/>
</dbReference>
<protein>
    <submittedName>
        <fullName evidence="1">Uncharacterized protein</fullName>
    </submittedName>
</protein>
<feature type="non-terminal residue" evidence="1">
    <location>
        <position position="1"/>
    </location>
</feature>
<dbReference type="AlphaFoldDB" id="A0A699UFH9"/>
<comment type="caution">
    <text evidence="1">The sequence shown here is derived from an EMBL/GenBank/DDBJ whole genome shotgun (WGS) entry which is preliminary data.</text>
</comment>
<evidence type="ECO:0000313" key="1">
    <source>
        <dbReference type="EMBL" id="GFD20008.1"/>
    </source>
</evidence>
<sequence length="137" mass="14936">DNDDPEAEFKKYLRQVSDDDEPAEPVSLSLVFDIRTWEIVPTEFSLGEIHVITRADGTVKRFSTLRELMHWVGRADLMVLYESKKLKSSHSTEQSAELQDTTYVSASATIAAGDPISAVPSVSAASSIPAETPIPAG</sequence>
<reference evidence="1" key="1">
    <citation type="journal article" date="2019" name="Sci. Rep.">
        <title>Draft genome of Tanacetum cinerariifolium, the natural source of mosquito coil.</title>
        <authorList>
            <person name="Yamashiro T."/>
            <person name="Shiraishi A."/>
            <person name="Satake H."/>
            <person name="Nakayama K."/>
        </authorList>
    </citation>
    <scope>NUCLEOTIDE SEQUENCE</scope>
</reference>
<proteinExistence type="predicted"/>
<gene>
    <name evidence="1" type="ORF">Tci_891977</name>
</gene>
<organism evidence="1">
    <name type="scientific">Tanacetum cinerariifolium</name>
    <name type="common">Dalmatian daisy</name>
    <name type="synonym">Chrysanthemum cinerariifolium</name>
    <dbReference type="NCBI Taxonomy" id="118510"/>
    <lineage>
        <taxon>Eukaryota</taxon>
        <taxon>Viridiplantae</taxon>
        <taxon>Streptophyta</taxon>
        <taxon>Embryophyta</taxon>
        <taxon>Tracheophyta</taxon>
        <taxon>Spermatophyta</taxon>
        <taxon>Magnoliopsida</taxon>
        <taxon>eudicotyledons</taxon>
        <taxon>Gunneridae</taxon>
        <taxon>Pentapetalae</taxon>
        <taxon>asterids</taxon>
        <taxon>campanulids</taxon>
        <taxon>Asterales</taxon>
        <taxon>Asteraceae</taxon>
        <taxon>Asteroideae</taxon>
        <taxon>Anthemideae</taxon>
        <taxon>Anthemidinae</taxon>
        <taxon>Tanacetum</taxon>
    </lineage>
</organism>
<feature type="non-terminal residue" evidence="1">
    <location>
        <position position="137"/>
    </location>
</feature>